<organism evidence="1 2">
    <name type="scientific">Geobacillus thermoleovorans</name>
    <name type="common">Bacillus thermoleovorans</name>
    <dbReference type="NCBI Taxonomy" id="33941"/>
    <lineage>
        <taxon>Bacteria</taxon>
        <taxon>Bacillati</taxon>
        <taxon>Bacillota</taxon>
        <taxon>Bacilli</taxon>
        <taxon>Bacillales</taxon>
        <taxon>Anoxybacillaceae</taxon>
        <taxon>Geobacillus</taxon>
        <taxon>Geobacillus thermoleovorans group</taxon>
    </lineage>
</organism>
<evidence type="ECO:0000313" key="1">
    <source>
        <dbReference type="EMBL" id="AWO74994.1"/>
    </source>
</evidence>
<sequence length="95" mass="10665">MSAGRSLDEHFLPFYCAGLRFGAAAGVTRRENVSDKGMRLLPLGVRLMKPQREQYKRMAACERKAAMLVLVEMPNLLSFGPDVLLFLPLLLLEDL</sequence>
<evidence type="ECO:0000313" key="2">
    <source>
        <dbReference type="Proteomes" id="UP000246996"/>
    </source>
</evidence>
<protein>
    <submittedName>
        <fullName evidence="1">Uncharacterized protein</fullName>
    </submittedName>
</protein>
<dbReference type="KEGG" id="gtk:GT3570_14115"/>
<proteinExistence type="predicted"/>
<accession>A0A2Z3NAL4</accession>
<dbReference type="Proteomes" id="UP000246996">
    <property type="component" value="Chromosome"/>
</dbReference>
<dbReference type="AlphaFoldDB" id="A0A2Z3NAL4"/>
<reference evidence="2" key="1">
    <citation type="submission" date="2018-02" db="EMBL/GenBank/DDBJ databases">
        <title>The complete genome of bacterial strain SGAirxxxx.</title>
        <authorList>
            <person name="Schuster S.C."/>
        </authorList>
    </citation>
    <scope>NUCLEOTIDE SEQUENCE [LARGE SCALE GENOMIC DNA]</scope>
    <source>
        <strain evidence="2">SGAir0734</strain>
    </source>
</reference>
<name>A0A2Z3NAL4_GEOTH</name>
<dbReference type="EMBL" id="CP027303">
    <property type="protein sequence ID" value="AWO74994.1"/>
    <property type="molecule type" value="Genomic_DNA"/>
</dbReference>
<gene>
    <name evidence="1" type="ORF">C1N76_11165</name>
</gene>